<dbReference type="Proteomes" id="UP000255297">
    <property type="component" value="Unassembled WGS sequence"/>
</dbReference>
<feature type="domain" description="Integrase DNA-binding" evidence="1">
    <location>
        <begin position="15"/>
        <end position="83"/>
    </location>
</feature>
<reference evidence="2 3" key="1">
    <citation type="submission" date="2018-06" db="EMBL/GenBank/DDBJ databases">
        <authorList>
            <consortium name="Pathogen Informatics"/>
            <person name="Doyle S."/>
        </authorList>
    </citation>
    <scope>NUCLEOTIDE SEQUENCE [LARGE SCALE GENOMIC DNA]</scope>
    <source>
        <strain evidence="2 3">NCTC11532</strain>
    </source>
</reference>
<organism evidence="2 3">
    <name type="scientific">Legionella wadsworthii</name>
    <dbReference type="NCBI Taxonomy" id="28088"/>
    <lineage>
        <taxon>Bacteria</taxon>
        <taxon>Pseudomonadati</taxon>
        <taxon>Pseudomonadota</taxon>
        <taxon>Gammaproteobacteria</taxon>
        <taxon>Legionellales</taxon>
        <taxon>Legionellaceae</taxon>
        <taxon>Legionella</taxon>
    </lineage>
</organism>
<dbReference type="EMBL" id="UGPB01000001">
    <property type="protein sequence ID" value="STY30349.1"/>
    <property type="molecule type" value="Genomic_DNA"/>
</dbReference>
<evidence type="ECO:0000313" key="3">
    <source>
        <dbReference type="Proteomes" id="UP000255297"/>
    </source>
</evidence>
<dbReference type="InterPro" id="IPR038488">
    <property type="entry name" value="Integrase_DNA-bd_sf"/>
</dbReference>
<proteinExistence type="predicted"/>
<keyword evidence="3" id="KW-1185">Reference proteome</keyword>
<evidence type="ECO:0000259" key="1">
    <source>
        <dbReference type="Pfam" id="PF13356"/>
    </source>
</evidence>
<sequence length="139" mass="15961">MLVKISNSIIKQLLPGEKEYDVRDINLKGFLIRVQPSGNMIYVCQYKRGRRVNLGKVGVISAAQAREKAIEVLTIFIKGLSRQSKRELTNQKRFKNLLKTNISLGLWLIKNEERKHSQPSIDALRAYILNLLLKSPLLF</sequence>
<dbReference type="Gene3D" id="3.30.160.390">
    <property type="entry name" value="Integrase, DNA-binding domain"/>
    <property type="match status" value="1"/>
</dbReference>
<dbReference type="STRING" id="1122170.GCA_000701265_02690"/>
<dbReference type="RefSeq" id="WP_242601876.1">
    <property type="nucleotide sequence ID" value="NZ_CAAAIS010000004.1"/>
</dbReference>
<protein>
    <submittedName>
        <fullName evidence="2">Site-specific recombinase XerD</fullName>
    </submittedName>
</protein>
<dbReference type="InterPro" id="IPR025166">
    <property type="entry name" value="Integrase_DNA_bind_dom"/>
</dbReference>
<gene>
    <name evidence="2" type="primary">xerD_2</name>
    <name evidence="2" type="ORF">NCTC11532_02365</name>
</gene>
<dbReference type="Pfam" id="PF13356">
    <property type="entry name" value="Arm-DNA-bind_3"/>
    <property type="match status" value="1"/>
</dbReference>
<evidence type="ECO:0000313" key="2">
    <source>
        <dbReference type="EMBL" id="STY30349.1"/>
    </source>
</evidence>
<accession>A0A378LT59</accession>
<dbReference type="AlphaFoldDB" id="A0A378LT59"/>
<name>A0A378LT59_9GAMM</name>